<dbReference type="EMBL" id="JBHTIS010002419">
    <property type="protein sequence ID" value="MFD1049817.1"/>
    <property type="molecule type" value="Genomic_DNA"/>
</dbReference>
<reference evidence="3" key="1">
    <citation type="journal article" date="2019" name="Int. J. Syst. Evol. Microbiol.">
        <title>The Global Catalogue of Microorganisms (GCM) 10K type strain sequencing project: providing services to taxonomists for standard genome sequencing and annotation.</title>
        <authorList>
            <consortium name="The Broad Institute Genomics Platform"/>
            <consortium name="The Broad Institute Genome Sequencing Center for Infectious Disease"/>
            <person name="Wu L."/>
            <person name="Ma J."/>
        </authorList>
    </citation>
    <scope>NUCLEOTIDE SEQUENCE [LARGE SCALE GENOMIC DNA]</scope>
    <source>
        <strain evidence="3">JCM 31486</strain>
    </source>
</reference>
<name>A0ABW3MGM7_9PSEU</name>
<dbReference type="PANTHER" id="PTHR42722">
    <property type="entry name" value="LEUCINE DEHYDROGENASE"/>
    <property type="match status" value="1"/>
</dbReference>
<comment type="caution">
    <text evidence="2">The sequence shown here is derived from an EMBL/GenBank/DDBJ whole genome shotgun (WGS) entry which is preliminary data.</text>
</comment>
<dbReference type="Proteomes" id="UP001597045">
    <property type="component" value="Unassembled WGS sequence"/>
</dbReference>
<dbReference type="InterPro" id="IPR006096">
    <property type="entry name" value="Glu/Leu/Phe/Val/Trp_DH_C"/>
</dbReference>
<organism evidence="2 3">
    <name type="scientific">Kibdelosporangium lantanae</name>
    <dbReference type="NCBI Taxonomy" id="1497396"/>
    <lineage>
        <taxon>Bacteria</taxon>
        <taxon>Bacillati</taxon>
        <taxon>Actinomycetota</taxon>
        <taxon>Actinomycetes</taxon>
        <taxon>Pseudonocardiales</taxon>
        <taxon>Pseudonocardiaceae</taxon>
        <taxon>Kibdelosporangium</taxon>
    </lineage>
</organism>
<keyword evidence="3" id="KW-1185">Reference proteome</keyword>
<proteinExistence type="predicted"/>
<feature type="non-terminal residue" evidence="2">
    <location>
        <position position="1"/>
    </location>
</feature>
<sequence>ADVDVLCPCAAGGAIDTQVLDHLKARYVIGAANNVLTSASVAVALAERGVVHVPDFVANAGGLIACAAEVHGDDSKLSADVERIAETTTAVLRRAAETGKDTVSVAVEIGRDRLAARRSERPRFA</sequence>
<evidence type="ECO:0000313" key="2">
    <source>
        <dbReference type="EMBL" id="MFD1049817.1"/>
    </source>
</evidence>
<dbReference type="InterPro" id="IPR016211">
    <property type="entry name" value="Glu/Phe/Leu/Val/Trp_DH_bac/arc"/>
</dbReference>
<dbReference type="Gene3D" id="3.40.50.720">
    <property type="entry name" value="NAD(P)-binding Rossmann-like Domain"/>
    <property type="match status" value="1"/>
</dbReference>
<accession>A0ABW3MGM7</accession>
<gene>
    <name evidence="2" type="ORF">ACFQ1S_31930</name>
</gene>
<protein>
    <submittedName>
        <fullName evidence="2">Valine dehydrogenase</fullName>
    </submittedName>
</protein>
<dbReference type="SUPFAM" id="SSF51735">
    <property type="entry name" value="NAD(P)-binding Rossmann-fold domains"/>
    <property type="match status" value="1"/>
</dbReference>
<dbReference type="PANTHER" id="PTHR42722:SF1">
    <property type="entry name" value="VALINE DEHYDROGENASE"/>
    <property type="match status" value="1"/>
</dbReference>
<dbReference type="Pfam" id="PF00208">
    <property type="entry name" value="ELFV_dehydrog"/>
    <property type="match status" value="1"/>
</dbReference>
<feature type="domain" description="Glutamate/phenylalanine/leucine/valine/L-tryptophan dehydrogenase C-terminal" evidence="1">
    <location>
        <begin position="1"/>
        <end position="122"/>
    </location>
</feature>
<evidence type="ECO:0000313" key="3">
    <source>
        <dbReference type="Proteomes" id="UP001597045"/>
    </source>
</evidence>
<dbReference type="SMART" id="SM00839">
    <property type="entry name" value="ELFV_dehydrog"/>
    <property type="match status" value="1"/>
</dbReference>
<evidence type="ECO:0000259" key="1">
    <source>
        <dbReference type="SMART" id="SM00839"/>
    </source>
</evidence>
<dbReference type="InterPro" id="IPR036291">
    <property type="entry name" value="NAD(P)-bd_dom_sf"/>
</dbReference>